<sequence>MAHGQMNAEVVAQVNAHRRSSAHPRPVLRLRENVVRLASELIGSTPLLELVRTGAGTRLLLKLEQFNPTGSAKVRMAREMVLHAERAGDLRPGGHIVEPTSGNTGAGLALMALERGYTFTAVVDDHAAEDKLRAMKAMGAQLVSVDSGDGDGPSSVARRRIAAEIAARTGAYHPDQHNNPHNNAGYRELAGELLADLDTDVDYLVGAVGTGGSLCGTVEELRRLGSRVHALGVEPAGSIIFGGAAGGYWQSGAGSPAGFPVGGNVKYDIIDEDCRVGDVDAFATARVVARRTGLLVGGTGGAAIHVALRRLVHLPAASTVVVLVCDAGEKYLDTVYDDGWLHERGLHDRAAQQRIVRLFRAYDESVRLAAARVERAGA</sequence>
<dbReference type="SUPFAM" id="SSF53686">
    <property type="entry name" value="Tryptophan synthase beta subunit-like PLP-dependent enzymes"/>
    <property type="match status" value="1"/>
</dbReference>
<dbReference type="PANTHER" id="PTHR10314">
    <property type="entry name" value="CYSTATHIONINE BETA-SYNTHASE"/>
    <property type="match status" value="1"/>
</dbReference>
<dbReference type="AlphaFoldDB" id="A0A318K1L5"/>
<dbReference type="EMBL" id="QJKF01000007">
    <property type="protein sequence ID" value="PXX62494.1"/>
    <property type="molecule type" value="Genomic_DNA"/>
</dbReference>
<dbReference type="Gene3D" id="3.40.50.1100">
    <property type="match status" value="2"/>
</dbReference>
<protein>
    <submittedName>
        <fullName evidence="4">Cystathionine beta-synthase</fullName>
    </submittedName>
</protein>
<evidence type="ECO:0000313" key="5">
    <source>
        <dbReference type="Proteomes" id="UP000247569"/>
    </source>
</evidence>
<reference evidence="4 5" key="1">
    <citation type="submission" date="2018-05" db="EMBL/GenBank/DDBJ databases">
        <title>Genomic Encyclopedia of Type Strains, Phase IV (KMG-IV): sequencing the most valuable type-strain genomes for metagenomic binning, comparative biology and taxonomic classification.</title>
        <authorList>
            <person name="Goeker M."/>
        </authorList>
    </citation>
    <scope>NUCLEOTIDE SEQUENCE [LARGE SCALE GENOMIC DNA]</scope>
    <source>
        <strain evidence="4 5">DSM 44704</strain>
    </source>
</reference>
<gene>
    <name evidence="4" type="ORF">DFR70_107363</name>
</gene>
<evidence type="ECO:0000259" key="3">
    <source>
        <dbReference type="Pfam" id="PF00291"/>
    </source>
</evidence>
<dbReference type="GO" id="GO:0016765">
    <property type="term" value="F:transferase activity, transferring alkyl or aryl (other than methyl) groups"/>
    <property type="evidence" value="ECO:0007669"/>
    <property type="project" value="UniProtKB-ARBA"/>
</dbReference>
<dbReference type="GO" id="GO:0006535">
    <property type="term" value="P:cysteine biosynthetic process from serine"/>
    <property type="evidence" value="ECO:0007669"/>
    <property type="project" value="InterPro"/>
</dbReference>
<evidence type="ECO:0000313" key="4">
    <source>
        <dbReference type="EMBL" id="PXX62494.1"/>
    </source>
</evidence>
<organism evidence="4 5">
    <name type="scientific">Nocardia tenerifensis</name>
    <dbReference type="NCBI Taxonomy" id="228006"/>
    <lineage>
        <taxon>Bacteria</taxon>
        <taxon>Bacillati</taxon>
        <taxon>Actinomycetota</taxon>
        <taxon>Actinomycetes</taxon>
        <taxon>Mycobacteriales</taxon>
        <taxon>Nocardiaceae</taxon>
        <taxon>Nocardia</taxon>
    </lineage>
</organism>
<dbReference type="PROSITE" id="PS00901">
    <property type="entry name" value="CYS_SYNTHASE"/>
    <property type="match status" value="1"/>
</dbReference>
<dbReference type="Proteomes" id="UP000247569">
    <property type="component" value="Unassembled WGS sequence"/>
</dbReference>
<dbReference type="RefSeq" id="WP_246003003.1">
    <property type="nucleotide sequence ID" value="NZ_QJKF01000007.1"/>
</dbReference>
<dbReference type="InterPro" id="IPR001926">
    <property type="entry name" value="TrpB-like_PALP"/>
</dbReference>
<accession>A0A318K1L5</accession>
<dbReference type="InterPro" id="IPR050214">
    <property type="entry name" value="Cys_Synth/Cystath_Beta-Synth"/>
</dbReference>
<keyword evidence="5" id="KW-1185">Reference proteome</keyword>
<name>A0A318K1L5_9NOCA</name>
<evidence type="ECO:0000256" key="2">
    <source>
        <dbReference type="ARBA" id="ARBA00022898"/>
    </source>
</evidence>
<evidence type="ECO:0000256" key="1">
    <source>
        <dbReference type="ARBA" id="ARBA00001933"/>
    </source>
</evidence>
<feature type="domain" description="Tryptophan synthase beta chain-like PALP" evidence="3">
    <location>
        <begin position="39"/>
        <end position="326"/>
    </location>
</feature>
<comment type="cofactor">
    <cofactor evidence="1">
        <name>pyridoxal 5'-phosphate</name>
        <dbReference type="ChEBI" id="CHEBI:597326"/>
    </cofactor>
</comment>
<dbReference type="Pfam" id="PF00291">
    <property type="entry name" value="PALP"/>
    <property type="match status" value="1"/>
</dbReference>
<proteinExistence type="predicted"/>
<dbReference type="InterPro" id="IPR001216">
    <property type="entry name" value="P-phosphate_BS"/>
</dbReference>
<dbReference type="CDD" id="cd01561">
    <property type="entry name" value="CBS_like"/>
    <property type="match status" value="1"/>
</dbReference>
<keyword evidence="2" id="KW-0663">Pyridoxal phosphate</keyword>
<comment type="caution">
    <text evidence="4">The sequence shown here is derived from an EMBL/GenBank/DDBJ whole genome shotgun (WGS) entry which is preliminary data.</text>
</comment>
<dbReference type="InterPro" id="IPR036052">
    <property type="entry name" value="TrpB-like_PALP_sf"/>
</dbReference>